<dbReference type="InterPro" id="IPR027843">
    <property type="entry name" value="DUF4440"/>
</dbReference>
<accession>A0A4R4YW76</accession>
<dbReference type="InterPro" id="IPR032710">
    <property type="entry name" value="NTF2-like_dom_sf"/>
</dbReference>
<protein>
    <submittedName>
        <fullName evidence="2">DUF4440 domain-containing protein</fullName>
    </submittedName>
</protein>
<evidence type="ECO:0000313" key="3">
    <source>
        <dbReference type="Proteomes" id="UP000294947"/>
    </source>
</evidence>
<evidence type="ECO:0000313" key="2">
    <source>
        <dbReference type="EMBL" id="TDD48784.1"/>
    </source>
</evidence>
<proteinExistence type="predicted"/>
<dbReference type="EMBL" id="SMKW01000028">
    <property type="protein sequence ID" value="TDD48784.1"/>
    <property type="molecule type" value="Genomic_DNA"/>
</dbReference>
<reference evidence="2 3" key="1">
    <citation type="submission" date="2019-03" db="EMBL/GenBank/DDBJ databases">
        <title>Draft genome sequences of novel Actinobacteria.</title>
        <authorList>
            <person name="Sahin N."/>
            <person name="Ay H."/>
            <person name="Saygin H."/>
        </authorList>
    </citation>
    <scope>NUCLEOTIDE SEQUENCE [LARGE SCALE GENOMIC DNA]</scope>
    <source>
        <strain evidence="2 3">7K502</strain>
    </source>
</reference>
<name>A0A4R4YW76_9PSEU</name>
<dbReference type="Gene3D" id="3.10.450.50">
    <property type="match status" value="1"/>
</dbReference>
<dbReference type="SUPFAM" id="SSF54427">
    <property type="entry name" value="NTF2-like"/>
    <property type="match status" value="1"/>
</dbReference>
<dbReference type="RefSeq" id="WP_132487736.1">
    <property type="nucleotide sequence ID" value="NZ_SMKW01000028.1"/>
</dbReference>
<gene>
    <name evidence="2" type="ORF">E1288_21190</name>
</gene>
<keyword evidence="3" id="KW-1185">Reference proteome</keyword>
<dbReference type="OrthoDB" id="1551077at2"/>
<evidence type="ECO:0000259" key="1">
    <source>
        <dbReference type="Pfam" id="PF14534"/>
    </source>
</evidence>
<dbReference type="Pfam" id="PF14534">
    <property type="entry name" value="DUF4440"/>
    <property type="match status" value="1"/>
</dbReference>
<comment type="caution">
    <text evidence="2">The sequence shown here is derived from an EMBL/GenBank/DDBJ whole genome shotgun (WGS) entry which is preliminary data.</text>
</comment>
<sequence>MTKDTEEVAALVEVYRAGWANLDAAALRSIWDPEHETVYCPSELDRPLVGKASVDRYFDRVLSGIRHVHVMAVSDVRIDIIDDIACVFFAFHLEGVGASSEPFTVQGRNTLIAHRKAGGWKGIHYHESLRGPLAG</sequence>
<organism evidence="2 3">
    <name type="scientific">Saccharopolyspora elongata</name>
    <dbReference type="NCBI Taxonomy" id="2530387"/>
    <lineage>
        <taxon>Bacteria</taxon>
        <taxon>Bacillati</taxon>
        <taxon>Actinomycetota</taxon>
        <taxon>Actinomycetes</taxon>
        <taxon>Pseudonocardiales</taxon>
        <taxon>Pseudonocardiaceae</taxon>
        <taxon>Saccharopolyspora</taxon>
    </lineage>
</organism>
<dbReference type="AlphaFoldDB" id="A0A4R4YW76"/>
<feature type="domain" description="DUF4440" evidence="1">
    <location>
        <begin position="8"/>
        <end position="121"/>
    </location>
</feature>
<dbReference type="Proteomes" id="UP000294947">
    <property type="component" value="Unassembled WGS sequence"/>
</dbReference>